<keyword evidence="1" id="KW-0812">Transmembrane</keyword>
<keyword evidence="1" id="KW-0472">Membrane</keyword>
<evidence type="ECO:0000313" key="4">
    <source>
        <dbReference type="Proteomes" id="UP000256405"/>
    </source>
</evidence>
<comment type="caution">
    <text evidence="3">The sequence shown here is derived from an EMBL/GenBank/DDBJ whole genome shotgun (WGS) entry which is preliminary data.</text>
</comment>
<feature type="transmembrane region" description="Helical" evidence="1">
    <location>
        <begin position="259"/>
        <end position="284"/>
    </location>
</feature>
<protein>
    <submittedName>
        <fullName evidence="3">Uncharacterized protein DUF1206</fullName>
    </submittedName>
</protein>
<feature type="transmembrane region" description="Helical" evidence="1">
    <location>
        <begin position="40"/>
        <end position="64"/>
    </location>
</feature>
<dbReference type="Proteomes" id="UP000256405">
    <property type="component" value="Unassembled WGS sequence"/>
</dbReference>
<feature type="domain" description="DUF1206" evidence="2">
    <location>
        <begin position="40"/>
        <end position="107"/>
    </location>
</feature>
<feature type="transmembrane region" description="Helical" evidence="1">
    <location>
        <begin position="220"/>
        <end position="239"/>
    </location>
</feature>
<feature type="transmembrane region" description="Helical" evidence="1">
    <location>
        <begin position="167"/>
        <end position="189"/>
    </location>
</feature>
<accession>A0A3E0DJM9</accession>
<dbReference type="InterPro" id="IPR009597">
    <property type="entry name" value="DUF1206"/>
</dbReference>
<evidence type="ECO:0000313" key="3">
    <source>
        <dbReference type="EMBL" id="REG82274.1"/>
    </source>
</evidence>
<organism evidence="3 4">
    <name type="scientific">Algoriphagus antarcticus</name>
    <dbReference type="NCBI Taxonomy" id="238540"/>
    <lineage>
        <taxon>Bacteria</taxon>
        <taxon>Pseudomonadati</taxon>
        <taxon>Bacteroidota</taxon>
        <taxon>Cytophagia</taxon>
        <taxon>Cytophagales</taxon>
        <taxon>Cyclobacteriaceae</taxon>
        <taxon>Algoriphagus</taxon>
    </lineage>
</organism>
<dbReference type="Pfam" id="PF06724">
    <property type="entry name" value="DUF1206"/>
    <property type="match status" value="3"/>
</dbReference>
<dbReference type="RefSeq" id="WP_086543237.1">
    <property type="nucleotide sequence ID" value="NZ_MSSW01000065.1"/>
</dbReference>
<evidence type="ECO:0000256" key="1">
    <source>
        <dbReference type="SAM" id="Phobius"/>
    </source>
</evidence>
<sequence length="293" mass="32025">MALLMLNISAVTNSTEKFPIWGYQHMENSKKDKIKKVKQFGFYSKGLVYALMGILSAMVAFGLGGDIKGKSGIVQFLHALPAGVILTTIVALGLLAYSLWRFYEAAVDPSGGEDEKRIGARIQYAYSGLLYAVIAFSFAKPLLSNGGSSDDDESKKAALSQLLEKEWGIWVIWIIGIGMALSAIWQFYLGISGKFMKQIDENPASKNEYKMVKQSGRFGYIARGVVFGIISFFIIRVSLAHNADALKGTEGALQYLLSLPYGSFLMGAVALGMLGFGIFCFMIARHSDISDLD</sequence>
<proteinExistence type="predicted"/>
<name>A0A3E0DJM9_9BACT</name>
<feature type="domain" description="DUF1206" evidence="2">
    <location>
        <begin position="123"/>
        <end position="191"/>
    </location>
</feature>
<feature type="domain" description="DUF1206" evidence="2">
    <location>
        <begin position="218"/>
        <end position="285"/>
    </location>
</feature>
<feature type="transmembrane region" description="Helical" evidence="1">
    <location>
        <begin position="76"/>
        <end position="103"/>
    </location>
</feature>
<gene>
    <name evidence="3" type="ORF">C8N25_12220</name>
</gene>
<dbReference type="AlphaFoldDB" id="A0A3E0DJM9"/>
<evidence type="ECO:0000259" key="2">
    <source>
        <dbReference type="Pfam" id="PF06724"/>
    </source>
</evidence>
<feature type="transmembrane region" description="Helical" evidence="1">
    <location>
        <begin position="124"/>
        <end position="143"/>
    </location>
</feature>
<keyword evidence="4" id="KW-1185">Reference proteome</keyword>
<reference evidence="3 4" key="1">
    <citation type="submission" date="2018-08" db="EMBL/GenBank/DDBJ databases">
        <title>Genomic Encyclopedia of Archaeal and Bacterial Type Strains, Phase II (KMG-II): from individual species to whole genera.</title>
        <authorList>
            <person name="Goeker M."/>
        </authorList>
    </citation>
    <scope>NUCLEOTIDE SEQUENCE [LARGE SCALE GENOMIC DNA]</scope>
    <source>
        <strain evidence="3 4">DSM 15986</strain>
    </source>
</reference>
<dbReference type="OrthoDB" id="5702018at2"/>
<dbReference type="EMBL" id="QUNF01000022">
    <property type="protein sequence ID" value="REG82274.1"/>
    <property type="molecule type" value="Genomic_DNA"/>
</dbReference>
<keyword evidence="1" id="KW-1133">Transmembrane helix</keyword>